<dbReference type="PANTHER" id="PTHR43668">
    <property type="entry name" value="ALLANTOINASE"/>
    <property type="match status" value="1"/>
</dbReference>
<dbReference type="EMBL" id="RCOS01000175">
    <property type="protein sequence ID" value="RSN71429.1"/>
    <property type="molecule type" value="Genomic_DNA"/>
</dbReference>
<reference evidence="6 8" key="2">
    <citation type="journal article" date="2019" name="Nat. Microbiol.">
        <title>Wide diversity of methane and short-chain alkane metabolisms in uncultured archaea.</title>
        <authorList>
            <person name="Borrel G."/>
            <person name="Adam P.S."/>
            <person name="McKay L.J."/>
            <person name="Chen L.X."/>
            <person name="Sierra-Garcia I.N."/>
            <person name="Sieber C.M."/>
            <person name="Letourneur Q."/>
            <person name="Ghozlane A."/>
            <person name="Andersen G.L."/>
            <person name="Li W.J."/>
            <person name="Hallam S.J."/>
            <person name="Muyzer G."/>
            <person name="de Oliveira V.M."/>
            <person name="Inskeep W.P."/>
            <person name="Banfield J.F."/>
            <person name="Gribaldo S."/>
        </authorList>
    </citation>
    <scope>NUCLEOTIDE SEQUENCE [LARGE SCALE GENOMIC DNA]</scope>
    <source>
        <strain evidence="6">NM4</strain>
    </source>
</reference>
<dbReference type="SUPFAM" id="SSF51338">
    <property type="entry name" value="Composite domain of metallo-dependent hydrolases"/>
    <property type="match status" value="1"/>
</dbReference>
<dbReference type="InterPro" id="IPR002195">
    <property type="entry name" value="Dihydroorotase_CS"/>
</dbReference>
<dbReference type="RefSeq" id="WP_125672967.1">
    <property type="nucleotide sequence ID" value="NZ_RCOS01000175.1"/>
</dbReference>
<keyword evidence="3" id="KW-0378">Hydrolase</keyword>
<protein>
    <recommendedName>
        <fullName evidence="4">Amidohydrolase-related domain-containing protein</fullName>
    </recommendedName>
</protein>
<gene>
    <name evidence="5" type="ORF">D6D85_16035</name>
    <name evidence="6" type="ORF">EF810_07490</name>
</gene>
<dbReference type="GO" id="GO:0046872">
    <property type="term" value="F:metal ion binding"/>
    <property type="evidence" value="ECO:0007669"/>
    <property type="project" value="UniProtKB-KW"/>
</dbReference>
<dbReference type="InterPro" id="IPR011059">
    <property type="entry name" value="Metal-dep_hydrolase_composite"/>
</dbReference>
<dbReference type="Proteomes" id="UP000277582">
    <property type="component" value="Unassembled WGS sequence"/>
</dbReference>
<dbReference type="Gene3D" id="3.20.20.140">
    <property type="entry name" value="Metal-dependent hydrolases"/>
    <property type="match status" value="1"/>
</dbReference>
<dbReference type="Pfam" id="PF01979">
    <property type="entry name" value="Amidohydro_1"/>
    <property type="match status" value="1"/>
</dbReference>
<evidence type="ECO:0000313" key="6">
    <source>
        <dbReference type="EMBL" id="RZN58430.1"/>
    </source>
</evidence>
<keyword evidence="2" id="KW-0479">Metal-binding</keyword>
<comment type="cofactor">
    <cofactor evidence="1">
        <name>Zn(2+)</name>
        <dbReference type="ChEBI" id="CHEBI:29105"/>
    </cofactor>
</comment>
<proteinExistence type="predicted"/>
<dbReference type="GO" id="GO:0004038">
    <property type="term" value="F:allantoinase activity"/>
    <property type="evidence" value="ECO:0007669"/>
    <property type="project" value="TreeGrafter"/>
</dbReference>
<evidence type="ECO:0000313" key="7">
    <source>
        <dbReference type="Proteomes" id="UP000277582"/>
    </source>
</evidence>
<dbReference type="InterPro" id="IPR050138">
    <property type="entry name" value="DHOase/Allantoinase_Hydrolase"/>
</dbReference>
<evidence type="ECO:0000256" key="1">
    <source>
        <dbReference type="ARBA" id="ARBA00001947"/>
    </source>
</evidence>
<evidence type="ECO:0000256" key="2">
    <source>
        <dbReference type="ARBA" id="ARBA00022723"/>
    </source>
</evidence>
<organism evidence="5 7">
    <name type="scientific">Candidatus Methanodesulfokora washburnensis</name>
    <dbReference type="NCBI Taxonomy" id="2478471"/>
    <lineage>
        <taxon>Archaea</taxon>
        <taxon>Thermoproteota</taxon>
        <taxon>Candidatus Korarchaeia</taxon>
        <taxon>Candidatus Korarchaeia incertae sedis</taxon>
        <taxon>Candidatus Methanodesulfokora</taxon>
    </lineage>
</organism>
<dbReference type="GO" id="GO:0006145">
    <property type="term" value="P:purine nucleobase catabolic process"/>
    <property type="evidence" value="ECO:0007669"/>
    <property type="project" value="TreeGrafter"/>
</dbReference>
<accession>A0A429GCB6</accession>
<evidence type="ECO:0000259" key="4">
    <source>
        <dbReference type="Pfam" id="PF01979"/>
    </source>
</evidence>
<dbReference type="PROSITE" id="PS00483">
    <property type="entry name" value="DIHYDROOROTASE_2"/>
    <property type="match status" value="1"/>
</dbReference>
<dbReference type="InterPro" id="IPR006680">
    <property type="entry name" value="Amidohydro-rel"/>
</dbReference>
<evidence type="ECO:0000313" key="5">
    <source>
        <dbReference type="EMBL" id="RSN71429.1"/>
    </source>
</evidence>
<name>A0A429GCB6_9CREN</name>
<dbReference type="OrthoDB" id="8791at2157"/>
<dbReference type="Proteomes" id="UP000316217">
    <property type="component" value="Unassembled WGS sequence"/>
</dbReference>
<keyword evidence="7" id="KW-1185">Reference proteome</keyword>
<dbReference type="GO" id="GO:0005737">
    <property type="term" value="C:cytoplasm"/>
    <property type="evidence" value="ECO:0007669"/>
    <property type="project" value="TreeGrafter"/>
</dbReference>
<dbReference type="AlphaFoldDB" id="A0A429GCB6"/>
<sequence>MTEELDLLIEGKIYSNGEIVEAYLGVVDGKVAGIWISGTFKYREKRALESKEVALPGMMDIHVHMRGLEQSYKEDWFSGTEAALRGGVTAILDMPNNKPWIRDENTLMRKMEEAKNMALVDYGFYLGVPRSAGELDKVKDFVVGIKIYPDEISDYLDPILQRAKELGLFRIFHAEVEGDEVKGIRTVMKFIEKYGGHITHVSSAEGVRLLLSAKSQGIEVSMDTCPHYIWLTERDIDWRGYVRPRIKSSMDMTVIKSSVKSCLFDAISTDHAPHTEEEKKGGATGIPGLETALPLLFTSVYKGEFPLKAIDLYSRNPADIFGVKKGCFLPGNDADIVIYDYSDRRKIRGSDFSSKAKFTPFEGFEVVGRVSSVYIRGVLALDEGDLKVSRGFGKPIVRGKSFHFE</sequence>
<dbReference type="EMBL" id="RXII01000119">
    <property type="protein sequence ID" value="RZN58430.1"/>
    <property type="molecule type" value="Genomic_DNA"/>
</dbReference>
<dbReference type="SUPFAM" id="SSF51556">
    <property type="entry name" value="Metallo-dependent hydrolases"/>
    <property type="match status" value="1"/>
</dbReference>
<dbReference type="PANTHER" id="PTHR43668:SF2">
    <property type="entry name" value="ALLANTOINASE"/>
    <property type="match status" value="1"/>
</dbReference>
<feature type="domain" description="Amidohydrolase-related" evidence="4">
    <location>
        <begin position="54"/>
        <end position="378"/>
    </location>
</feature>
<reference evidence="5 7" key="1">
    <citation type="submission" date="2018-10" db="EMBL/GenBank/DDBJ databases">
        <title>Co-occurring genomic capacity for anaerobic methane metabolism and dissimilatory sulfite reduction discovered in the Korarchaeota.</title>
        <authorList>
            <person name="Mckay L.J."/>
            <person name="Dlakic M."/>
            <person name="Fields M.W."/>
            <person name="Delmont T.O."/>
            <person name="Eren A.M."/>
            <person name="Jay Z.J."/>
            <person name="Klingelsmith K.B."/>
            <person name="Rusch D.B."/>
            <person name="Inskeep W.P."/>
        </authorList>
    </citation>
    <scope>NUCLEOTIDE SEQUENCE [LARGE SCALE GENOMIC DNA]</scope>
    <source>
        <strain evidence="5 7">MDKW</strain>
    </source>
</reference>
<evidence type="ECO:0000313" key="8">
    <source>
        <dbReference type="Proteomes" id="UP000316217"/>
    </source>
</evidence>
<dbReference type="InterPro" id="IPR032466">
    <property type="entry name" value="Metal_Hydrolase"/>
</dbReference>
<comment type="caution">
    <text evidence="5">The sequence shown here is derived from an EMBL/GenBank/DDBJ whole genome shotgun (WGS) entry which is preliminary data.</text>
</comment>
<evidence type="ECO:0000256" key="3">
    <source>
        <dbReference type="ARBA" id="ARBA00022801"/>
    </source>
</evidence>